<organism evidence="1 2">
    <name type="scientific">Mikania micrantha</name>
    <name type="common">bitter vine</name>
    <dbReference type="NCBI Taxonomy" id="192012"/>
    <lineage>
        <taxon>Eukaryota</taxon>
        <taxon>Viridiplantae</taxon>
        <taxon>Streptophyta</taxon>
        <taxon>Embryophyta</taxon>
        <taxon>Tracheophyta</taxon>
        <taxon>Spermatophyta</taxon>
        <taxon>Magnoliopsida</taxon>
        <taxon>eudicotyledons</taxon>
        <taxon>Gunneridae</taxon>
        <taxon>Pentapetalae</taxon>
        <taxon>asterids</taxon>
        <taxon>campanulids</taxon>
        <taxon>Asterales</taxon>
        <taxon>Asteraceae</taxon>
        <taxon>Asteroideae</taxon>
        <taxon>Heliantheae alliance</taxon>
        <taxon>Eupatorieae</taxon>
        <taxon>Mikania</taxon>
    </lineage>
</organism>
<dbReference type="Proteomes" id="UP000326396">
    <property type="component" value="Linkage Group LG2"/>
</dbReference>
<gene>
    <name evidence="1" type="ORF">E3N88_23440</name>
</gene>
<evidence type="ECO:0000313" key="1">
    <source>
        <dbReference type="EMBL" id="KAD4585839.1"/>
    </source>
</evidence>
<proteinExistence type="predicted"/>
<comment type="caution">
    <text evidence="1">The sequence shown here is derived from an EMBL/GenBank/DDBJ whole genome shotgun (WGS) entry which is preliminary data.</text>
</comment>
<accession>A0A5N6NEF4</accession>
<protein>
    <submittedName>
        <fullName evidence="1">Uncharacterized protein</fullName>
    </submittedName>
</protein>
<keyword evidence="2" id="KW-1185">Reference proteome</keyword>
<sequence length="96" mass="10743">MRDAYAVADRCLHGAVAGGGEEVGKAEFETTSKERQPVGYLACPNKISNAPGLSKGCRRRSRKAAIQLRERLKDFRVCGRHSFWLRDRLDEAGKHE</sequence>
<dbReference type="EMBL" id="SZYD01000012">
    <property type="protein sequence ID" value="KAD4585839.1"/>
    <property type="molecule type" value="Genomic_DNA"/>
</dbReference>
<reference evidence="1 2" key="1">
    <citation type="submission" date="2019-05" db="EMBL/GenBank/DDBJ databases">
        <title>Mikania micrantha, genome provides insights into the molecular mechanism of rapid growth.</title>
        <authorList>
            <person name="Liu B."/>
        </authorList>
    </citation>
    <scope>NUCLEOTIDE SEQUENCE [LARGE SCALE GENOMIC DNA]</scope>
    <source>
        <strain evidence="1">NLD-2019</strain>
        <tissue evidence="1">Leaf</tissue>
    </source>
</reference>
<evidence type="ECO:0000313" key="2">
    <source>
        <dbReference type="Proteomes" id="UP000326396"/>
    </source>
</evidence>
<dbReference type="AlphaFoldDB" id="A0A5N6NEF4"/>
<name>A0A5N6NEF4_9ASTR</name>